<feature type="binding site" evidence="2">
    <location>
        <position position="99"/>
    </location>
    <ligand>
        <name>Zn(2+)</name>
        <dbReference type="ChEBI" id="CHEBI:29105"/>
    </ligand>
</feature>
<feature type="binding site" evidence="2">
    <location>
        <position position="50"/>
    </location>
    <ligand>
        <name>Zn(2+)</name>
        <dbReference type="ChEBI" id="CHEBI:29105"/>
    </ligand>
</feature>
<protein>
    <submittedName>
        <fullName evidence="3">Carbonic anhydrase</fullName>
    </submittedName>
</protein>
<dbReference type="Gene3D" id="3.40.1050.10">
    <property type="entry name" value="Carbonic anhydrase"/>
    <property type="match status" value="1"/>
</dbReference>
<evidence type="ECO:0000256" key="2">
    <source>
        <dbReference type="PIRSR" id="PIRSR601765-1"/>
    </source>
</evidence>
<dbReference type="InterPro" id="IPR036874">
    <property type="entry name" value="Carbonic_anhydrase_sf"/>
</dbReference>
<dbReference type="AlphaFoldDB" id="A0A401UPI7"/>
<evidence type="ECO:0000256" key="1">
    <source>
        <dbReference type="ARBA" id="ARBA00006217"/>
    </source>
</evidence>
<dbReference type="OrthoDB" id="9792260at2"/>
<sequence>MDRLIKINNKEDIFSEYKNTPISVLLEYHNLNTHYKAVSSPQMLIGMCMDNRKYLHIPDNFAYIIRSGGGTLRFSEFKVSYTIAIGKIKTIALIAHNHCGMVNLMSKREQFIQGLVDVVGWERQRAEDHFMNFAPMFEIGNEIEFVLEEAKRLRNKYPNILIAPIYYNLDDNLLYLIKED</sequence>
<dbReference type="GO" id="GO:0008270">
    <property type="term" value="F:zinc ion binding"/>
    <property type="evidence" value="ECO:0007669"/>
    <property type="project" value="InterPro"/>
</dbReference>
<feature type="binding site" evidence="2">
    <location>
        <position position="96"/>
    </location>
    <ligand>
        <name>Zn(2+)</name>
        <dbReference type="ChEBI" id="CHEBI:29105"/>
    </ligand>
</feature>
<dbReference type="GO" id="GO:0004089">
    <property type="term" value="F:carbonate dehydratase activity"/>
    <property type="evidence" value="ECO:0007669"/>
    <property type="project" value="InterPro"/>
</dbReference>
<dbReference type="InterPro" id="IPR001765">
    <property type="entry name" value="Carbonic_anhydrase"/>
</dbReference>
<evidence type="ECO:0000313" key="4">
    <source>
        <dbReference type="Proteomes" id="UP000287872"/>
    </source>
</evidence>
<name>A0A401UPI7_9CLOT</name>
<keyword evidence="4" id="KW-1185">Reference proteome</keyword>
<dbReference type="SUPFAM" id="SSF53056">
    <property type="entry name" value="beta-carbonic anhydrase, cab"/>
    <property type="match status" value="1"/>
</dbReference>
<dbReference type="RefSeq" id="WP_125003309.1">
    <property type="nucleotide sequence ID" value="NZ_BHYK01000018.1"/>
</dbReference>
<keyword evidence="2" id="KW-0479">Metal-binding</keyword>
<reference evidence="3 4" key="1">
    <citation type="submission" date="2018-11" db="EMBL/GenBank/DDBJ databases">
        <title>Genome sequencing and assembly of Clostridium tagluense strain A121.</title>
        <authorList>
            <person name="Murakami T."/>
            <person name="Segawa T."/>
            <person name="Shcherbakova V.A."/>
            <person name="Mori H."/>
            <person name="Yoshimura Y."/>
        </authorList>
    </citation>
    <scope>NUCLEOTIDE SEQUENCE [LARGE SCALE GENOMIC DNA]</scope>
    <source>
        <strain evidence="3 4">A121</strain>
    </source>
</reference>
<comment type="caution">
    <text evidence="3">The sequence shown here is derived from an EMBL/GenBank/DDBJ whole genome shotgun (WGS) entry which is preliminary data.</text>
</comment>
<accession>A0A401UPI7</accession>
<feature type="binding site" evidence="2">
    <location>
        <position position="48"/>
    </location>
    <ligand>
        <name>Zn(2+)</name>
        <dbReference type="ChEBI" id="CHEBI:29105"/>
    </ligand>
</feature>
<gene>
    <name evidence="3" type="ORF">Ctaglu_30880</name>
</gene>
<keyword evidence="2" id="KW-0862">Zinc</keyword>
<dbReference type="Proteomes" id="UP000287872">
    <property type="component" value="Unassembled WGS sequence"/>
</dbReference>
<proteinExistence type="inferred from homology"/>
<dbReference type="EMBL" id="BHYK01000018">
    <property type="protein sequence ID" value="GCD11465.1"/>
    <property type="molecule type" value="Genomic_DNA"/>
</dbReference>
<comment type="similarity">
    <text evidence="1">Belongs to the beta-class carbonic anhydrase family.</text>
</comment>
<dbReference type="SMART" id="SM00947">
    <property type="entry name" value="Pro_CA"/>
    <property type="match status" value="1"/>
</dbReference>
<organism evidence="3 4">
    <name type="scientific">Clostridium tagluense</name>
    <dbReference type="NCBI Taxonomy" id="360422"/>
    <lineage>
        <taxon>Bacteria</taxon>
        <taxon>Bacillati</taxon>
        <taxon>Bacillota</taxon>
        <taxon>Clostridia</taxon>
        <taxon>Eubacteriales</taxon>
        <taxon>Clostridiaceae</taxon>
        <taxon>Clostridium</taxon>
    </lineage>
</organism>
<comment type="cofactor">
    <cofactor evidence="2">
        <name>Zn(2+)</name>
        <dbReference type="ChEBI" id="CHEBI:29105"/>
    </cofactor>
    <text evidence="2">Binds 1 zinc ion per subunit.</text>
</comment>
<evidence type="ECO:0000313" key="3">
    <source>
        <dbReference type="EMBL" id="GCD11465.1"/>
    </source>
</evidence>